<reference evidence="2 3" key="1">
    <citation type="journal article" date="2013" name="Nat. Commun.">
        <title>The evolution and pathogenic mechanisms of the rice sheath blight pathogen.</title>
        <authorList>
            <person name="Zheng A."/>
            <person name="Lin R."/>
            <person name="Xu L."/>
            <person name="Qin P."/>
            <person name="Tang C."/>
            <person name="Ai P."/>
            <person name="Zhang D."/>
            <person name="Liu Y."/>
            <person name="Sun Z."/>
            <person name="Feng H."/>
            <person name="Wang Y."/>
            <person name="Chen Y."/>
            <person name="Liang X."/>
            <person name="Fu R."/>
            <person name="Li Q."/>
            <person name="Zhang J."/>
            <person name="Yu X."/>
            <person name="Xie Z."/>
            <person name="Ding L."/>
            <person name="Guan P."/>
            <person name="Tang J."/>
            <person name="Liang Y."/>
            <person name="Wang S."/>
            <person name="Deng Q."/>
            <person name="Li S."/>
            <person name="Zhu J."/>
            <person name="Wang L."/>
            <person name="Liu H."/>
            <person name="Li P."/>
        </authorList>
    </citation>
    <scope>NUCLEOTIDE SEQUENCE [LARGE SCALE GENOMIC DNA]</scope>
    <source>
        <strain evidence="3">AG-1 IA</strain>
    </source>
</reference>
<evidence type="ECO:0000313" key="3">
    <source>
        <dbReference type="Proteomes" id="UP000011668"/>
    </source>
</evidence>
<feature type="compositionally biased region" description="Polar residues" evidence="1">
    <location>
        <begin position="64"/>
        <end position="79"/>
    </location>
</feature>
<sequence length="536" mass="59496">MSNPDQAQYEDVADAFKSLKVSSRAKLVAEDGKTKEKELPPIPTPPQRTPYKPRYPAHRRSSDDTLPTSLRPNILSSTVYPPPISMPTPHTGYSTGDPLTTNPLPRPPVLHHVLAGNVPPTTPPRQSNSYVPPRYMSMPRPDVPPSDFSMPGTILDPVSPPSRVPWPPPLATPYRLSNDPYLNGFSTPQPPRPQPISPPPKGSGNKPSQPRAASVPPDDKVPDTQCSAITKAGKRCTRQVKSGPALVYQSPGVLLDRFCFQHTKDVLQPTGFYSHAKVNTWVTFIDWIPNYLQQDTQAALRAEMEKPASASDKDGYIYAYEIRSTCHYTIIGDDQLVFIDPNTPDEVHIKVGRAVNLVKRLDEWGKQCVSREVIIRGWWPGTIEENDQDDSSNPVSLLKGKINPGEKGKYCHRLESACYFTLAGQTPEILRTRIDPSRAVRCCAEFYAKAEDDSSSSKTPSSSKLVKKPCPDCELRTTDRLDPIRCSLVTPTVGGAVHKEIFTLGRVTSGKMKGREWEDVVQPIIEKWGKFVTEYV</sequence>
<feature type="compositionally biased region" description="Basic and acidic residues" evidence="1">
    <location>
        <begin position="28"/>
        <end position="39"/>
    </location>
</feature>
<proteinExistence type="predicted"/>
<dbReference type="InterPro" id="IPR053006">
    <property type="entry name" value="Meiosis_regulatory"/>
</dbReference>
<dbReference type="HOGENOM" id="CLU_020641_1_0_1"/>
<dbReference type="PANTHER" id="PTHR28094:SF1">
    <property type="entry name" value="MEIOTICALLY UP-REGULATED GENE 113 PROTEIN"/>
    <property type="match status" value="1"/>
</dbReference>
<evidence type="ECO:0000256" key="1">
    <source>
        <dbReference type="SAM" id="MobiDB-lite"/>
    </source>
</evidence>
<dbReference type="EMBL" id="AFRT01000469">
    <property type="protein sequence ID" value="ELU43908.1"/>
    <property type="molecule type" value="Genomic_DNA"/>
</dbReference>
<gene>
    <name evidence="2" type="ORF">AG1IA_02063</name>
</gene>
<dbReference type="AlphaFoldDB" id="L8X4G4"/>
<dbReference type="OMA" id="GRTHVEC"/>
<dbReference type="OrthoDB" id="2417614at2759"/>
<keyword evidence="3" id="KW-1185">Reference proteome</keyword>
<feature type="region of interest" description="Disordered" evidence="1">
    <location>
        <begin position="28"/>
        <end position="225"/>
    </location>
</feature>
<feature type="compositionally biased region" description="Pro residues" evidence="1">
    <location>
        <begin position="188"/>
        <end position="201"/>
    </location>
</feature>
<evidence type="ECO:0000313" key="2">
    <source>
        <dbReference type="EMBL" id="ELU43908.1"/>
    </source>
</evidence>
<name>L8X4G4_THACA</name>
<organism evidence="2 3">
    <name type="scientific">Thanatephorus cucumeris (strain AG1-IA)</name>
    <name type="common">Rice sheath blight fungus</name>
    <name type="synonym">Rhizoctonia solani</name>
    <dbReference type="NCBI Taxonomy" id="983506"/>
    <lineage>
        <taxon>Eukaryota</taxon>
        <taxon>Fungi</taxon>
        <taxon>Dikarya</taxon>
        <taxon>Basidiomycota</taxon>
        <taxon>Agaricomycotina</taxon>
        <taxon>Agaricomycetes</taxon>
        <taxon>Cantharellales</taxon>
        <taxon>Ceratobasidiaceae</taxon>
        <taxon>Rhizoctonia</taxon>
        <taxon>Rhizoctonia solani AG-1</taxon>
    </lineage>
</organism>
<protein>
    <submittedName>
        <fullName evidence="2">T5orf172 domain-containing protein</fullName>
    </submittedName>
</protein>
<feature type="compositionally biased region" description="Pro residues" evidence="1">
    <location>
        <begin position="158"/>
        <end position="171"/>
    </location>
</feature>
<dbReference type="Proteomes" id="UP000011668">
    <property type="component" value="Unassembled WGS sequence"/>
</dbReference>
<comment type="caution">
    <text evidence="2">The sequence shown here is derived from an EMBL/GenBank/DDBJ whole genome shotgun (WGS) entry which is preliminary data.</text>
</comment>
<dbReference type="STRING" id="983506.L8X4G4"/>
<dbReference type="PANTHER" id="PTHR28094">
    <property type="entry name" value="MEIOTICALLY UP-REGULATED GENE 113 PROTEIN"/>
    <property type="match status" value="1"/>
</dbReference>
<accession>L8X4G4</accession>
<feature type="compositionally biased region" description="Polar residues" evidence="1">
    <location>
        <begin position="91"/>
        <end position="102"/>
    </location>
</feature>